<dbReference type="RefSeq" id="WP_342202616.1">
    <property type="nucleotide sequence ID" value="NZ_JBCATE010000008.1"/>
</dbReference>
<reference evidence="1 2" key="1">
    <citation type="submission" date="2024-09" db="EMBL/GenBank/DDBJ databases">
        <authorList>
            <person name="Zhang Y."/>
        </authorList>
    </citation>
    <scope>NUCLEOTIDE SEQUENCE [LARGE SCALE GENOMIC DNA]</scope>
    <source>
        <strain evidence="1 2">ZJ318</strain>
    </source>
</reference>
<organism evidence="1 2">
    <name type="scientific">Shewanella mangrovisoli</name>
    <dbReference type="NCBI Taxonomy" id="2864211"/>
    <lineage>
        <taxon>Bacteria</taxon>
        <taxon>Pseudomonadati</taxon>
        <taxon>Pseudomonadota</taxon>
        <taxon>Gammaproteobacteria</taxon>
        <taxon>Alteromonadales</taxon>
        <taxon>Shewanellaceae</taxon>
        <taxon>Shewanella</taxon>
    </lineage>
</organism>
<accession>A0ABV4VNP9</accession>
<proteinExistence type="predicted"/>
<sequence>MLIHVEVELKSSLGIDWIVTKLRDFAKANTSWRLDATRSQQLADGMPEGKAIVLTMFYESVQIALCLFESNSKCLNIVNIVPQSGDDLSVDTYNQIATRFTNEFKVFTKGQNIRVLTSNPNPSLNDIISANVPRKAFENYLNQHPMSFHPIDIARLDKFICAFARYSRRPMDSALLAMCLKEQYGWTPEQTNWLTNRIDIGLEVIKAYRDYY</sequence>
<dbReference type="EMBL" id="JBHFGU010000008">
    <property type="protein sequence ID" value="MFB2621826.1"/>
    <property type="molecule type" value="Genomic_DNA"/>
</dbReference>
<evidence type="ECO:0000313" key="1">
    <source>
        <dbReference type="EMBL" id="MFB2621826.1"/>
    </source>
</evidence>
<gene>
    <name evidence="1" type="ORF">ACE02W_18575</name>
</gene>
<name>A0ABV4VNP9_9GAMM</name>
<protein>
    <submittedName>
        <fullName evidence="1">Uncharacterized protein</fullName>
    </submittedName>
</protein>
<keyword evidence="2" id="KW-1185">Reference proteome</keyword>
<dbReference type="Proteomes" id="UP001576708">
    <property type="component" value="Unassembled WGS sequence"/>
</dbReference>
<comment type="caution">
    <text evidence="1">The sequence shown here is derived from an EMBL/GenBank/DDBJ whole genome shotgun (WGS) entry which is preliminary data.</text>
</comment>
<evidence type="ECO:0000313" key="2">
    <source>
        <dbReference type="Proteomes" id="UP001576708"/>
    </source>
</evidence>